<dbReference type="InterPro" id="IPR019904">
    <property type="entry name" value="Peroxiredoxin_OsmC"/>
</dbReference>
<dbReference type="RefSeq" id="WP_267677009.1">
    <property type="nucleotide sequence ID" value="NZ_CP113088.1"/>
</dbReference>
<dbReference type="GO" id="GO:0004601">
    <property type="term" value="F:peroxidase activity"/>
    <property type="evidence" value="ECO:0007669"/>
    <property type="project" value="InterPro"/>
</dbReference>
<dbReference type="InterPro" id="IPR036102">
    <property type="entry name" value="OsmC/Ohrsf"/>
</dbReference>
<dbReference type="InterPro" id="IPR015946">
    <property type="entry name" value="KH_dom-like_a/b"/>
</dbReference>
<organism evidence="2 3">
    <name type="scientific">Lacinutrix neustonica</name>
    <dbReference type="NCBI Taxonomy" id="2980107"/>
    <lineage>
        <taxon>Bacteria</taxon>
        <taxon>Pseudomonadati</taxon>
        <taxon>Bacteroidota</taxon>
        <taxon>Flavobacteriia</taxon>
        <taxon>Flavobacteriales</taxon>
        <taxon>Flavobacteriaceae</taxon>
        <taxon>Lacinutrix</taxon>
    </lineage>
</organism>
<dbReference type="NCBIfam" id="TIGR03562">
    <property type="entry name" value="osmo_induc_OsmC"/>
    <property type="match status" value="1"/>
</dbReference>
<evidence type="ECO:0000256" key="1">
    <source>
        <dbReference type="SAM" id="MobiDB-lite"/>
    </source>
</evidence>
<dbReference type="GO" id="GO:0006979">
    <property type="term" value="P:response to oxidative stress"/>
    <property type="evidence" value="ECO:0007669"/>
    <property type="project" value="InterPro"/>
</dbReference>
<dbReference type="KEGG" id="lnu:N7U66_01440"/>
<evidence type="ECO:0000313" key="3">
    <source>
        <dbReference type="Proteomes" id="UP001164705"/>
    </source>
</evidence>
<protein>
    <submittedName>
        <fullName evidence="2">OsmC family protein</fullName>
    </submittedName>
</protein>
<dbReference type="Pfam" id="PF02566">
    <property type="entry name" value="OsmC"/>
    <property type="match status" value="1"/>
</dbReference>
<sequence length="139" mass="15085">MKFTREASASWQGSGKEGKGRINTGSGVLDEAKYAFGTRFENGVGTNPEELIGAAHAGCYTMQLSFLLNENNYTAEHLHTDAKVTFRDGEITTIDLSLKGKVPGISEKEFEAISNKAKEVCPVSKLLKADITLQVTLED</sequence>
<dbReference type="Gene3D" id="3.30.300.20">
    <property type="match status" value="1"/>
</dbReference>
<dbReference type="InterPro" id="IPR052707">
    <property type="entry name" value="OsmC_Ohr_Peroxiredoxin"/>
</dbReference>
<dbReference type="AlphaFoldDB" id="A0A9E8MXL6"/>
<keyword evidence="3" id="KW-1185">Reference proteome</keyword>
<dbReference type="Proteomes" id="UP001164705">
    <property type="component" value="Chromosome"/>
</dbReference>
<dbReference type="InterPro" id="IPR003718">
    <property type="entry name" value="OsmC/Ohr_fam"/>
</dbReference>
<proteinExistence type="predicted"/>
<accession>A0A9E8MXL6</accession>
<dbReference type="EMBL" id="CP113088">
    <property type="protein sequence ID" value="WAC02412.1"/>
    <property type="molecule type" value="Genomic_DNA"/>
</dbReference>
<evidence type="ECO:0000313" key="2">
    <source>
        <dbReference type="EMBL" id="WAC02412.1"/>
    </source>
</evidence>
<dbReference type="PANTHER" id="PTHR42830:SF1">
    <property type="entry name" value="OSMOTICALLY INDUCIBLE FAMILY PROTEIN"/>
    <property type="match status" value="1"/>
</dbReference>
<dbReference type="PANTHER" id="PTHR42830">
    <property type="entry name" value="OSMOTICALLY INDUCIBLE FAMILY PROTEIN"/>
    <property type="match status" value="1"/>
</dbReference>
<reference evidence="2" key="1">
    <citation type="submission" date="2022-11" db="EMBL/GenBank/DDBJ databases">
        <title>Lacinutrix neustonica HL-RS19T sp. nov., isolated from the surface microlayer sample of brackish Lake Shihwa.</title>
        <authorList>
            <person name="Choi J.Y."/>
            <person name="Hwang C.Y."/>
        </authorList>
    </citation>
    <scope>NUCLEOTIDE SEQUENCE</scope>
    <source>
        <strain evidence="2">HL-RS19</strain>
    </source>
</reference>
<feature type="region of interest" description="Disordered" evidence="1">
    <location>
        <begin position="1"/>
        <end position="24"/>
    </location>
</feature>
<dbReference type="SUPFAM" id="SSF82784">
    <property type="entry name" value="OsmC-like"/>
    <property type="match status" value="1"/>
</dbReference>
<name>A0A9E8MXL6_9FLAO</name>
<gene>
    <name evidence="2" type="ORF">N7U66_01440</name>
</gene>